<organism evidence="1 2">
    <name type="scientific">Bythopirellula polymerisocia</name>
    <dbReference type="NCBI Taxonomy" id="2528003"/>
    <lineage>
        <taxon>Bacteria</taxon>
        <taxon>Pseudomonadati</taxon>
        <taxon>Planctomycetota</taxon>
        <taxon>Planctomycetia</taxon>
        <taxon>Pirellulales</taxon>
        <taxon>Lacipirellulaceae</taxon>
        <taxon>Bythopirellula</taxon>
    </lineage>
</organism>
<protein>
    <submittedName>
        <fullName evidence="1">Uncharacterized protein</fullName>
    </submittedName>
</protein>
<evidence type="ECO:0000313" key="1">
    <source>
        <dbReference type="EMBL" id="TWU25541.1"/>
    </source>
</evidence>
<gene>
    <name evidence="1" type="ORF">Pla144_27480</name>
</gene>
<keyword evidence="2" id="KW-1185">Reference proteome</keyword>
<proteinExistence type="predicted"/>
<comment type="caution">
    <text evidence="1">The sequence shown here is derived from an EMBL/GenBank/DDBJ whole genome shotgun (WGS) entry which is preliminary data.</text>
</comment>
<dbReference type="AlphaFoldDB" id="A0A5C6CQ41"/>
<accession>A0A5C6CQ41</accession>
<reference evidence="1 2" key="1">
    <citation type="submission" date="2019-02" db="EMBL/GenBank/DDBJ databases">
        <title>Deep-cultivation of Planctomycetes and their phenomic and genomic characterization uncovers novel biology.</title>
        <authorList>
            <person name="Wiegand S."/>
            <person name="Jogler M."/>
            <person name="Boedeker C."/>
            <person name="Pinto D."/>
            <person name="Vollmers J."/>
            <person name="Rivas-Marin E."/>
            <person name="Kohn T."/>
            <person name="Peeters S.H."/>
            <person name="Heuer A."/>
            <person name="Rast P."/>
            <person name="Oberbeckmann S."/>
            <person name="Bunk B."/>
            <person name="Jeske O."/>
            <person name="Meyerdierks A."/>
            <person name="Storesund J.E."/>
            <person name="Kallscheuer N."/>
            <person name="Luecker S."/>
            <person name="Lage O.M."/>
            <person name="Pohl T."/>
            <person name="Merkel B.J."/>
            <person name="Hornburger P."/>
            <person name="Mueller R.-W."/>
            <person name="Bruemmer F."/>
            <person name="Labrenz M."/>
            <person name="Spormann A.M."/>
            <person name="Op Den Camp H."/>
            <person name="Overmann J."/>
            <person name="Amann R."/>
            <person name="Jetten M.S.M."/>
            <person name="Mascher T."/>
            <person name="Medema M.H."/>
            <person name="Devos D.P."/>
            <person name="Kaster A.-K."/>
            <person name="Ovreas L."/>
            <person name="Rohde M."/>
            <person name="Galperin M.Y."/>
            <person name="Jogler C."/>
        </authorList>
    </citation>
    <scope>NUCLEOTIDE SEQUENCE [LARGE SCALE GENOMIC DNA]</scope>
    <source>
        <strain evidence="1 2">Pla144</strain>
    </source>
</reference>
<sequence length="138" mass="15141">MFGDITELVALRAAVDRWSEPVEQQLFEMPLDEVQVGEILDFLLGIAAEGCHDYDTARQLSGAITVVAGELSRSGAQVPGLSNLQKQLANLNVRGFALVSTDDKHVEAKFHQQLSNRARFKPRVFSALMASLRESTGK</sequence>
<name>A0A5C6CQ41_9BACT</name>
<dbReference type="Proteomes" id="UP000318437">
    <property type="component" value="Unassembled WGS sequence"/>
</dbReference>
<dbReference type="EMBL" id="SJPS01000004">
    <property type="protein sequence ID" value="TWU25541.1"/>
    <property type="molecule type" value="Genomic_DNA"/>
</dbReference>
<evidence type="ECO:0000313" key="2">
    <source>
        <dbReference type="Proteomes" id="UP000318437"/>
    </source>
</evidence>